<feature type="domain" description="CENP-V/GFA" evidence="6">
    <location>
        <begin position="1"/>
        <end position="92"/>
    </location>
</feature>
<protein>
    <recommendedName>
        <fullName evidence="6">CENP-V/GFA domain-containing protein</fullName>
    </recommendedName>
</protein>
<keyword evidence="3" id="KW-0862">Zinc</keyword>
<keyword evidence="4" id="KW-0456">Lyase</keyword>
<feature type="region of interest" description="Disordered" evidence="5">
    <location>
        <begin position="109"/>
        <end position="131"/>
    </location>
</feature>
<name>A0AAW0RHT0_9HYPO</name>
<evidence type="ECO:0000259" key="6">
    <source>
        <dbReference type="PROSITE" id="PS51891"/>
    </source>
</evidence>
<evidence type="ECO:0000256" key="2">
    <source>
        <dbReference type="ARBA" id="ARBA00022723"/>
    </source>
</evidence>
<keyword evidence="2" id="KW-0479">Metal-binding</keyword>
<accession>A0AAW0RHT0</accession>
<dbReference type="Gene3D" id="3.90.1590.10">
    <property type="entry name" value="glutathione-dependent formaldehyde- activating enzyme (gfa)"/>
    <property type="match status" value="1"/>
</dbReference>
<evidence type="ECO:0000313" key="7">
    <source>
        <dbReference type="EMBL" id="KAK8141625.1"/>
    </source>
</evidence>
<dbReference type="GO" id="GO:0016846">
    <property type="term" value="F:carbon-sulfur lyase activity"/>
    <property type="evidence" value="ECO:0007669"/>
    <property type="project" value="InterPro"/>
</dbReference>
<dbReference type="GO" id="GO:0046872">
    <property type="term" value="F:metal ion binding"/>
    <property type="evidence" value="ECO:0007669"/>
    <property type="project" value="UniProtKB-KW"/>
</dbReference>
<reference evidence="7 8" key="1">
    <citation type="submission" date="2020-02" db="EMBL/GenBank/DDBJ databases">
        <title>Comparative genomics of the hypocrealean fungal genus Beauvera.</title>
        <authorList>
            <person name="Showalter D.N."/>
            <person name="Bushley K.E."/>
            <person name="Rehner S.A."/>
        </authorList>
    </citation>
    <scope>NUCLEOTIDE SEQUENCE [LARGE SCALE GENOMIC DNA]</scope>
    <source>
        <strain evidence="7 8">ARSEF4384</strain>
    </source>
</reference>
<evidence type="ECO:0000256" key="5">
    <source>
        <dbReference type="SAM" id="MobiDB-lite"/>
    </source>
</evidence>
<evidence type="ECO:0000313" key="8">
    <source>
        <dbReference type="Proteomes" id="UP001397290"/>
    </source>
</evidence>
<dbReference type="PANTHER" id="PTHR33337:SF3">
    <property type="entry name" value="CENP-V_GFA DOMAIN-CONTAINING PROTEIN"/>
    <property type="match status" value="1"/>
</dbReference>
<gene>
    <name evidence="7" type="ORF">G3M48_010192</name>
</gene>
<comment type="similarity">
    <text evidence="1">Belongs to the Gfa family.</text>
</comment>
<dbReference type="AlphaFoldDB" id="A0AAW0RHT0"/>
<dbReference type="Proteomes" id="UP001397290">
    <property type="component" value="Unassembled WGS sequence"/>
</dbReference>
<dbReference type="Pfam" id="PF04828">
    <property type="entry name" value="GFA"/>
    <property type="match status" value="1"/>
</dbReference>
<sequence length="131" mass="14047">MDARCHCGAVRFKTPLAAPLATYVCHCDTCKALTSSAFAMSAIFPKFEPPASELLSCYSYFCRNCGTRILHSTDAKNVVSVRGGCVSGIDWSKAVHIWTKSAMVPIPESSESYSERSSDSSGQGPAQDALD</sequence>
<keyword evidence="8" id="KW-1185">Reference proteome</keyword>
<dbReference type="EMBL" id="JAAHCF010000902">
    <property type="protein sequence ID" value="KAK8141625.1"/>
    <property type="molecule type" value="Genomic_DNA"/>
</dbReference>
<organism evidence="7 8">
    <name type="scientific">Beauveria asiatica</name>
    <dbReference type="NCBI Taxonomy" id="1069075"/>
    <lineage>
        <taxon>Eukaryota</taxon>
        <taxon>Fungi</taxon>
        <taxon>Dikarya</taxon>
        <taxon>Ascomycota</taxon>
        <taxon>Pezizomycotina</taxon>
        <taxon>Sordariomycetes</taxon>
        <taxon>Hypocreomycetidae</taxon>
        <taxon>Hypocreales</taxon>
        <taxon>Cordycipitaceae</taxon>
        <taxon>Beauveria</taxon>
    </lineage>
</organism>
<proteinExistence type="inferred from homology"/>
<evidence type="ECO:0000256" key="4">
    <source>
        <dbReference type="ARBA" id="ARBA00023239"/>
    </source>
</evidence>
<dbReference type="InterPro" id="IPR011057">
    <property type="entry name" value="Mss4-like_sf"/>
</dbReference>
<comment type="caution">
    <text evidence="7">The sequence shown here is derived from an EMBL/GenBank/DDBJ whole genome shotgun (WGS) entry which is preliminary data.</text>
</comment>
<evidence type="ECO:0000256" key="1">
    <source>
        <dbReference type="ARBA" id="ARBA00005495"/>
    </source>
</evidence>
<dbReference type="PROSITE" id="PS51891">
    <property type="entry name" value="CENP_V_GFA"/>
    <property type="match status" value="1"/>
</dbReference>
<dbReference type="PANTHER" id="PTHR33337">
    <property type="entry name" value="GFA DOMAIN-CONTAINING PROTEIN"/>
    <property type="match status" value="1"/>
</dbReference>
<dbReference type="SUPFAM" id="SSF51316">
    <property type="entry name" value="Mss4-like"/>
    <property type="match status" value="1"/>
</dbReference>
<dbReference type="InterPro" id="IPR006913">
    <property type="entry name" value="CENP-V/GFA"/>
</dbReference>
<evidence type="ECO:0000256" key="3">
    <source>
        <dbReference type="ARBA" id="ARBA00022833"/>
    </source>
</evidence>